<dbReference type="InterPro" id="IPR043519">
    <property type="entry name" value="NT_sf"/>
</dbReference>
<evidence type="ECO:0000313" key="12">
    <source>
        <dbReference type="Proteomes" id="UP000646053"/>
    </source>
</evidence>
<dbReference type="InterPro" id="IPR052038">
    <property type="entry name" value="Type-VII_TA_antitoxin"/>
</dbReference>
<comment type="caution">
    <text evidence="11">The sequence shown here is derived from an EMBL/GenBank/DDBJ whole genome shotgun (WGS) entry which is preliminary data.</text>
</comment>
<evidence type="ECO:0000256" key="2">
    <source>
        <dbReference type="ARBA" id="ARBA00022649"/>
    </source>
</evidence>
<evidence type="ECO:0000256" key="1">
    <source>
        <dbReference type="ARBA" id="ARBA00001946"/>
    </source>
</evidence>
<sequence length="101" mass="11614">MDQVKAFCDRWQVAEFALFGSVLRDDFRADSDIDVMVSFLPDAHPTLFTLVDMKEELQSLFEHEVDLVTRGGIENSRNPYRRNQILSTAKTIYEQGRSVSV</sequence>
<evidence type="ECO:0000256" key="4">
    <source>
        <dbReference type="ARBA" id="ARBA00022695"/>
    </source>
</evidence>
<evidence type="ECO:0000259" key="10">
    <source>
        <dbReference type="Pfam" id="PF01909"/>
    </source>
</evidence>
<keyword evidence="3" id="KW-0808">Transferase</keyword>
<evidence type="ECO:0000256" key="9">
    <source>
        <dbReference type="ARBA" id="ARBA00038276"/>
    </source>
</evidence>
<evidence type="ECO:0000256" key="7">
    <source>
        <dbReference type="ARBA" id="ARBA00022840"/>
    </source>
</evidence>
<comment type="cofactor">
    <cofactor evidence="1">
        <name>Mg(2+)</name>
        <dbReference type="ChEBI" id="CHEBI:18420"/>
    </cofactor>
</comment>
<dbReference type="PANTHER" id="PTHR33571">
    <property type="entry name" value="SSL8005 PROTEIN"/>
    <property type="match status" value="1"/>
</dbReference>
<proteinExistence type="inferred from homology"/>
<dbReference type="Proteomes" id="UP000646053">
    <property type="component" value="Unassembled WGS sequence"/>
</dbReference>
<dbReference type="SUPFAM" id="SSF81301">
    <property type="entry name" value="Nucleotidyltransferase"/>
    <property type="match status" value="1"/>
</dbReference>
<reference evidence="11" key="1">
    <citation type="submission" date="2019-12" db="EMBL/GenBank/DDBJ databases">
        <title>High-Quality draft genome sequences of three cyanobacteria isolated from the limestone walls of the Old Cathedral of Coimbra.</title>
        <authorList>
            <person name="Tiago I."/>
            <person name="Soares F."/>
            <person name="Portugal A."/>
        </authorList>
    </citation>
    <scope>NUCLEOTIDE SEQUENCE</scope>
    <source>
        <strain evidence="11">A</strain>
    </source>
</reference>
<protein>
    <submittedName>
        <fullName evidence="11">Nucleotidyltransferase</fullName>
    </submittedName>
</protein>
<keyword evidence="8" id="KW-0460">Magnesium</keyword>
<feature type="domain" description="Polymerase nucleotidyl transferase" evidence="10">
    <location>
        <begin position="4"/>
        <end position="87"/>
    </location>
</feature>
<name>A0A8J7Z815_9CYAN</name>
<keyword evidence="6" id="KW-0547">Nucleotide-binding</keyword>
<evidence type="ECO:0000256" key="8">
    <source>
        <dbReference type="ARBA" id="ARBA00022842"/>
    </source>
</evidence>
<dbReference type="GO" id="GO:0016779">
    <property type="term" value="F:nucleotidyltransferase activity"/>
    <property type="evidence" value="ECO:0007669"/>
    <property type="project" value="UniProtKB-KW"/>
</dbReference>
<keyword evidence="5" id="KW-0479">Metal-binding</keyword>
<dbReference type="EMBL" id="WVIE01000039">
    <property type="protein sequence ID" value="NDJ19748.1"/>
    <property type="molecule type" value="Genomic_DNA"/>
</dbReference>
<evidence type="ECO:0000256" key="5">
    <source>
        <dbReference type="ARBA" id="ARBA00022723"/>
    </source>
</evidence>
<dbReference type="CDD" id="cd05403">
    <property type="entry name" value="NT_KNTase_like"/>
    <property type="match status" value="1"/>
</dbReference>
<dbReference type="AlphaFoldDB" id="A0A8J7Z815"/>
<dbReference type="PANTHER" id="PTHR33571:SF12">
    <property type="entry name" value="BSL3053 PROTEIN"/>
    <property type="match status" value="1"/>
</dbReference>
<dbReference type="GO" id="GO:0046872">
    <property type="term" value="F:metal ion binding"/>
    <property type="evidence" value="ECO:0007669"/>
    <property type="project" value="UniProtKB-KW"/>
</dbReference>
<comment type="similarity">
    <text evidence="9">Belongs to the MntA antitoxin family.</text>
</comment>
<organism evidence="11 12">
    <name type="scientific">Myxacorys almedinensis A</name>
    <dbReference type="NCBI Taxonomy" id="2690445"/>
    <lineage>
        <taxon>Bacteria</taxon>
        <taxon>Bacillati</taxon>
        <taxon>Cyanobacteriota</taxon>
        <taxon>Cyanophyceae</taxon>
        <taxon>Leptolyngbyales</taxon>
        <taxon>Leptolyngbyaceae</taxon>
        <taxon>Myxacorys</taxon>
        <taxon>Myxacorys almedinensis</taxon>
    </lineage>
</organism>
<evidence type="ECO:0000256" key="3">
    <source>
        <dbReference type="ARBA" id="ARBA00022679"/>
    </source>
</evidence>
<accession>A0A8J7Z815</accession>
<keyword evidence="12" id="KW-1185">Reference proteome</keyword>
<keyword evidence="4" id="KW-0548">Nucleotidyltransferase</keyword>
<keyword evidence="2" id="KW-1277">Toxin-antitoxin system</keyword>
<dbReference type="Gene3D" id="3.30.460.10">
    <property type="entry name" value="Beta Polymerase, domain 2"/>
    <property type="match status" value="1"/>
</dbReference>
<gene>
    <name evidence="11" type="ORF">GS601_21070</name>
</gene>
<dbReference type="Pfam" id="PF01909">
    <property type="entry name" value="NTP_transf_2"/>
    <property type="match status" value="1"/>
</dbReference>
<dbReference type="GO" id="GO:0005524">
    <property type="term" value="F:ATP binding"/>
    <property type="evidence" value="ECO:0007669"/>
    <property type="project" value="UniProtKB-KW"/>
</dbReference>
<keyword evidence="7" id="KW-0067">ATP-binding</keyword>
<evidence type="ECO:0000256" key="6">
    <source>
        <dbReference type="ARBA" id="ARBA00022741"/>
    </source>
</evidence>
<dbReference type="InterPro" id="IPR002934">
    <property type="entry name" value="Polymerase_NTP_transf_dom"/>
</dbReference>
<evidence type="ECO:0000313" key="11">
    <source>
        <dbReference type="EMBL" id="NDJ19748.1"/>
    </source>
</evidence>